<dbReference type="SUPFAM" id="SSF48403">
    <property type="entry name" value="Ankyrin repeat"/>
    <property type="match status" value="1"/>
</dbReference>
<dbReference type="AlphaFoldDB" id="A0A8E0VI96"/>
<reference evidence="2" key="1">
    <citation type="submission" date="2019-05" db="EMBL/GenBank/DDBJ databases">
        <title>Annotation for the trematode Fasciolopsis buski.</title>
        <authorList>
            <person name="Choi Y.-J."/>
        </authorList>
    </citation>
    <scope>NUCLEOTIDE SEQUENCE</scope>
    <source>
        <strain evidence="2">HT</strain>
        <tissue evidence="2">Whole worm</tissue>
    </source>
</reference>
<proteinExistence type="predicted"/>
<dbReference type="PANTHER" id="PTHR24184:SF11">
    <property type="entry name" value="ANKYRIN REPEAT AND SOCS BOX CONTAINING 3"/>
    <property type="match status" value="1"/>
</dbReference>
<feature type="repeat" description="ANK" evidence="1">
    <location>
        <begin position="191"/>
        <end position="223"/>
    </location>
</feature>
<dbReference type="Proteomes" id="UP000728185">
    <property type="component" value="Unassembled WGS sequence"/>
</dbReference>
<dbReference type="EMBL" id="LUCM01009164">
    <property type="protein sequence ID" value="KAA0187371.1"/>
    <property type="molecule type" value="Genomic_DNA"/>
</dbReference>
<dbReference type="PROSITE" id="PS50088">
    <property type="entry name" value="ANK_REPEAT"/>
    <property type="match status" value="1"/>
</dbReference>
<dbReference type="Pfam" id="PF12796">
    <property type="entry name" value="Ank_2"/>
    <property type="match status" value="1"/>
</dbReference>
<protein>
    <submittedName>
        <fullName evidence="2">Serine/threonine-protein phosphatase 6 regulatory ankyrin repeat subunit A</fullName>
    </submittedName>
</protein>
<keyword evidence="1" id="KW-0040">ANK repeat</keyword>
<accession>A0A8E0VI96</accession>
<comment type="caution">
    <text evidence="2">The sequence shown here is derived from an EMBL/GenBank/DDBJ whole genome shotgun (WGS) entry which is preliminary data.</text>
</comment>
<gene>
    <name evidence="2" type="ORF">FBUS_02842</name>
</gene>
<evidence type="ECO:0000313" key="3">
    <source>
        <dbReference type="Proteomes" id="UP000728185"/>
    </source>
</evidence>
<dbReference type="InterPro" id="IPR002110">
    <property type="entry name" value="Ankyrin_rpt"/>
</dbReference>
<keyword evidence="3" id="KW-1185">Reference proteome</keyword>
<organism evidence="2 3">
    <name type="scientific">Fasciolopsis buskii</name>
    <dbReference type="NCBI Taxonomy" id="27845"/>
    <lineage>
        <taxon>Eukaryota</taxon>
        <taxon>Metazoa</taxon>
        <taxon>Spiralia</taxon>
        <taxon>Lophotrochozoa</taxon>
        <taxon>Platyhelminthes</taxon>
        <taxon>Trematoda</taxon>
        <taxon>Digenea</taxon>
        <taxon>Plagiorchiida</taxon>
        <taxon>Echinostomata</taxon>
        <taxon>Echinostomatoidea</taxon>
        <taxon>Fasciolidae</taxon>
        <taxon>Fasciolopsis</taxon>
    </lineage>
</organism>
<dbReference type="Gene3D" id="1.25.40.20">
    <property type="entry name" value="Ankyrin repeat-containing domain"/>
    <property type="match status" value="2"/>
</dbReference>
<evidence type="ECO:0000256" key="1">
    <source>
        <dbReference type="PROSITE-ProRule" id="PRU00023"/>
    </source>
</evidence>
<sequence length="337" mass="36149">MLYDSALVVRCLHFRPSGLSEFFITDILRLSLFKFLLNCLLLVLILQVPCLNSILAFAEGIYSNQSESSSDSSETPLSISLKMGQFISAADSTGQTALMLAARSGAASSVERLIAEHFRWSNILNETSTQELDATVAESVAKVLEQLSLGAHDSSRRSALHHACLASDDAPGLLILQGMHDDSFISSPDILRRTPLHLAISSGLVSLVEALIARGADLYAVDTNGLIPVMSCVSSTQVATCLSLVLAAMFPPLDGAPEHPFLFRTSSSLSSALLSRANSSRTLHRPDSEKTSVDGLQLMSASMVQPSQPMLATVELMENGRATSRPLSYPGSESDFF</sequence>
<dbReference type="Pfam" id="PF00023">
    <property type="entry name" value="Ank"/>
    <property type="match status" value="1"/>
</dbReference>
<evidence type="ECO:0000313" key="2">
    <source>
        <dbReference type="EMBL" id="KAA0187371.1"/>
    </source>
</evidence>
<name>A0A8E0VI96_9TREM</name>
<dbReference type="InterPro" id="IPR036770">
    <property type="entry name" value="Ankyrin_rpt-contain_sf"/>
</dbReference>
<dbReference type="PROSITE" id="PS50297">
    <property type="entry name" value="ANK_REP_REGION"/>
    <property type="match status" value="1"/>
</dbReference>
<dbReference type="PANTHER" id="PTHR24184">
    <property type="entry name" value="SI:CH211-189E2.2"/>
    <property type="match status" value="1"/>
</dbReference>
<dbReference type="SMART" id="SM00248">
    <property type="entry name" value="ANK"/>
    <property type="match status" value="3"/>
</dbReference>
<dbReference type="OrthoDB" id="20727at2759"/>